<dbReference type="AlphaFoldDB" id="A0A8J8NPL0"/>
<feature type="compositionally biased region" description="Polar residues" evidence="1">
    <location>
        <begin position="250"/>
        <end position="261"/>
    </location>
</feature>
<evidence type="ECO:0000313" key="3">
    <source>
        <dbReference type="Proteomes" id="UP000785679"/>
    </source>
</evidence>
<gene>
    <name evidence="2" type="ORF">FGO68_gene10516</name>
</gene>
<accession>A0A8J8NPL0</accession>
<organism evidence="2 3">
    <name type="scientific">Halteria grandinella</name>
    <dbReference type="NCBI Taxonomy" id="5974"/>
    <lineage>
        <taxon>Eukaryota</taxon>
        <taxon>Sar</taxon>
        <taxon>Alveolata</taxon>
        <taxon>Ciliophora</taxon>
        <taxon>Intramacronucleata</taxon>
        <taxon>Spirotrichea</taxon>
        <taxon>Stichotrichia</taxon>
        <taxon>Sporadotrichida</taxon>
        <taxon>Halteriidae</taxon>
        <taxon>Halteria</taxon>
    </lineage>
</organism>
<evidence type="ECO:0000313" key="2">
    <source>
        <dbReference type="EMBL" id="TNV77890.1"/>
    </source>
</evidence>
<feature type="compositionally biased region" description="Basic and acidic residues" evidence="1">
    <location>
        <begin position="228"/>
        <end position="240"/>
    </location>
</feature>
<reference evidence="2" key="1">
    <citation type="submission" date="2019-06" db="EMBL/GenBank/DDBJ databases">
        <authorList>
            <person name="Zheng W."/>
        </authorList>
    </citation>
    <scope>NUCLEOTIDE SEQUENCE</scope>
    <source>
        <strain evidence="2">QDHG01</strain>
    </source>
</reference>
<keyword evidence="3" id="KW-1185">Reference proteome</keyword>
<feature type="compositionally biased region" description="Low complexity" evidence="1">
    <location>
        <begin position="23"/>
        <end position="36"/>
    </location>
</feature>
<feature type="region of interest" description="Disordered" evidence="1">
    <location>
        <begin position="221"/>
        <end position="261"/>
    </location>
</feature>
<dbReference type="EMBL" id="RRYP01011199">
    <property type="protein sequence ID" value="TNV77890.1"/>
    <property type="molecule type" value="Genomic_DNA"/>
</dbReference>
<evidence type="ECO:0000256" key="1">
    <source>
        <dbReference type="SAM" id="MobiDB-lite"/>
    </source>
</evidence>
<protein>
    <submittedName>
        <fullName evidence="2">Uncharacterized protein</fullName>
    </submittedName>
</protein>
<comment type="caution">
    <text evidence="2">The sequence shown here is derived from an EMBL/GenBank/DDBJ whole genome shotgun (WGS) entry which is preliminary data.</text>
</comment>
<name>A0A8J8NPL0_HALGN</name>
<sequence length="389" mass="43573">MSSSEASSKHSKTSKTEEEESASQKSEIESFGSKGTKASKKGALPLNQTIKSEPVVKGIVKSIQQMRDINRELDDIGNIGIIKKQQERPLIFKEVKEYVPKHSLDYSQSIGSHLKQSLAQAQLLMGGQSISPAKSSAMRPQTTANPYMEAIQRSMAKNLLANQETQSSPIQLKQSVQGYLQPPVQRLVMKHEGIQTENIPQQIKQENRTRSAVEVPRLNIPGTTVKPKAVEQHAYQDESPKPLQQHRKTNSQSLQKTQSRFANTESIKKIQQDQAKPLPPSKAPAMPNHLTLQDFYRHQIPLRPHQPQGYLTNGYFQQPPVPQSMKQQSIEHVSISQRASIQAQQPRTNVQSQAIQNLNLSFNTGRFGTMQRQGPIITNVNQAIDMLLM</sequence>
<dbReference type="Proteomes" id="UP000785679">
    <property type="component" value="Unassembled WGS sequence"/>
</dbReference>
<feature type="region of interest" description="Disordered" evidence="1">
    <location>
        <begin position="1"/>
        <end position="46"/>
    </location>
</feature>
<proteinExistence type="predicted"/>